<protein>
    <submittedName>
        <fullName evidence="2">Uncharacterized protein</fullName>
    </submittedName>
</protein>
<dbReference type="InterPro" id="IPR011004">
    <property type="entry name" value="Trimer_LpxA-like_sf"/>
</dbReference>
<dbReference type="Proteomes" id="UP000192342">
    <property type="component" value="Unassembled WGS sequence"/>
</dbReference>
<proteinExistence type="predicted"/>
<evidence type="ECO:0000256" key="1">
    <source>
        <dbReference type="SAM" id="SignalP"/>
    </source>
</evidence>
<feature type="signal peptide" evidence="1">
    <location>
        <begin position="1"/>
        <end position="25"/>
    </location>
</feature>
<sequence>MNLFVKMSAVAACVALSSCVLVVNAGEARYDQPRDADRNSVNRDITLPAGSFVEDVSSVNGNIDIGDTSVAESVTSVNGDIRIGQRCRIESIESVNGRMHVGAGSTIGDDIEVVNGDIELLAEVRIGGDISTVNGALTATAATVRGSVETVHGRIDLRDGTRVDGGLHVEDTGNNRKLAKRVVIVLGQDVVVAGESVFERPVEIHQHATASLGSYRGDDVKIMPLD</sequence>
<dbReference type="OrthoDB" id="5959358at2"/>
<dbReference type="Gene3D" id="2.160.10.10">
    <property type="entry name" value="Hexapeptide repeat proteins"/>
    <property type="match status" value="1"/>
</dbReference>
<dbReference type="SUPFAM" id="SSF51161">
    <property type="entry name" value="Trimeric LpxA-like enzymes"/>
    <property type="match status" value="1"/>
</dbReference>
<accession>A0A1Y1SBE8</accession>
<reference evidence="2 3" key="1">
    <citation type="submission" date="2013-04" db="EMBL/GenBank/DDBJ databases">
        <title>Oceanococcus atlanticus 22II-S10r2 Genome Sequencing.</title>
        <authorList>
            <person name="Lai Q."/>
            <person name="Li G."/>
            <person name="Shao Z."/>
        </authorList>
    </citation>
    <scope>NUCLEOTIDE SEQUENCE [LARGE SCALE GENOMIC DNA]</scope>
    <source>
        <strain evidence="2 3">22II-S10r2</strain>
    </source>
</reference>
<dbReference type="AlphaFoldDB" id="A0A1Y1SBE8"/>
<organism evidence="2 3">
    <name type="scientific">Oceanococcus atlanticus</name>
    <dbReference type="NCBI Taxonomy" id="1317117"/>
    <lineage>
        <taxon>Bacteria</taxon>
        <taxon>Pseudomonadati</taxon>
        <taxon>Pseudomonadota</taxon>
        <taxon>Gammaproteobacteria</taxon>
        <taxon>Chromatiales</taxon>
        <taxon>Oceanococcaceae</taxon>
        <taxon>Oceanococcus</taxon>
    </lineage>
</organism>
<name>A0A1Y1SBE8_9GAMM</name>
<dbReference type="RefSeq" id="WP_083563020.1">
    <property type="nucleotide sequence ID" value="NZ_AQQV01000004.1"/>
</dbReference>
<keyword evidence="1" id="KW-0732">Signal</keyword>
<gene>
    <name evidence="2" type="ORF">ATO7_14463</name>
</gene>
<evidence type="ECO:0000313" key="3">
    <source>
        <dbReference type="Proteomes" id="UP000192342"/>
    </source>
</evidence>
<feature type="chain" id="PRO_5012643645" evidence="1">
    <location>
        <begin position="26"/>
        <end position="226"/>
    </location>
</feature>
<dbReference type="PROSITE" id="PS51257">
    <property type="entry name" value="PROKAR_LIPOPROTEIN"/>
    <property type="match status" value="1"/>
</dbReference>
<dbReference type="EMBL" id="AQQV01000004">
    <property type="protein sequence ID" value="ORE85433.1"/>
    <property type="molecule type" value="Genomic_DNA"/>
</dbReference>
<evidence type="ECO:0000313" key="2">
    <source>
        <dbReference type="EMBL" id="ORE85433.1"/>
    </source>
</evidence>
<comment type="caution">
    <text evidence="2">The sequence shown here is derived from an EMBL/GenBank/DDBJ whole genome shotgun (WGS) entry which is preliminary data.</text>
</comment>
<dbReference type="STRING" id="1317117.ATO7_14463"/>
<keyword evidence="3" id="KW-1185">Reference proteome</keyword>